<dbReference type="AlphaFoldDB" id="S6ERJ2"/>
<sequence>MKKEEVNFENRNEEHF</sequence>
<evidence type="ECO:0000313" key="2">
    <source>
        <dbReference type="Proteomes" id="UP000015361"/>
    </source>
</evidence>
<evidence type="ECO:0000313" key="1">
    <source>
        <dbReference type="EMBL" id="CDG03940.1"/>
    </source>
</evidence>
<protein>
    <submittedName>
        <fullName evidence="1">Uncharacterized protein</fullName>
    </submittedName>
</protein>
<dbReference type="Proteomes" id="UP000015361">
    <property type="component" value="Unassembled WGS sequence"/>
</dbReference>
<proteinExistence type="predicted"/>
<reference evidence="1 2" key="1">
    <citation type="journal article" date="2013" name="Appl. Environ. Microbiol.">
        <title>The Carbohydrate Metabolism Signature of Lactococcus lactis Strain A12 Reveals Its Sourdough Ecosystem Origin.</title>
        <authorList>
            <person name="Passerini D."/>
            <person name="Coddeville M."/>
            <person name="Le Bourgeois P."/>
            <person name="Loubiere P."/>
            <person name="Ritzenthaler P."/>
            <person name="Fontagne-Faucher C."/>
            <person name="Daveran-Mingot M.L."/>
            <person name="Cocaign-Bousquet M."/>
        </authorList>
    </citation>
    <scope>NUCLEOTIDE SEQUENCE [LARGE SCALE GENOMIC DNA]</scope>
    <source>
        <strain evidence="1 2">A12</strain>
    </source>
</reference>
<organism evidence="1 2">
    <name type="scientific">Lactococcus lactis subsp. lactis A12</name>
    <dbReference type="NCBI Taxonomy" id="1137134"/>
    <lineage>
        <taxon>Bacteria</taxon>
        <taxon>Bacillati</taxon>
        <taxon>Bacillota</taxon>
        <taxon>Bacilli</taxon>
        <taxon>Lactobacillales</taxon>
        <taxon>Streptococcaceae</taxon>
        <taxon>Lactococcus</taxon>
    </lineage>
</organism>
<gene>
    <name evidence="1" type="ORF">O9U_08640</name>
</gene>
<name>S6ERJ2_LACLL</name>
<accession>S6ERJ2</accession>
<comment type="caution">
    <text evidence="1">The sequence shown here is derived from an EMBL/GenBank/DDBJ whole genome shotgun (WGS) entry which is preliminary data.</text>
</comment>
<dbReference type="EMBL" id="CBLU010000006">
    <property type="protein sequence ID" value="CDG03940.1"/>
    <property type="molecule type" value="Genomic_DNA"/>
</dbReference>